<name>A0A2I0A008_9ASPA</name>
<proteinExistence type="predicted"/>
<dbReference type="Pfam" id="PF01535">
    <property type="entry name" value="PPR"/>
    <property type="match status" value="2"/>
</dbReference>
<gene>
    <name evidence="4" type="primary">PCMP-A1</name>
    <name evidence="4" type="ORF">AXF42_Ash016397</name>
</gene>
<feature type="repeat" description="PPR" evidence="2">
    <location>
        <begin position="401"/>
        <end position="435"/>
    </location>
</feature>
<dbReference type="EC" id="3.6.4.12" evidence="4"/>
<organism evidence="4 5">
    <name type="scientific">Apostasia shenzhenica</name>
    <dbReference type="NCBI Taxonomy" id="1088818"/>
    <lineage>
        <taxon>Eukaryota</taxon>
        <taxon>Viridiplantae</taxon>
        <taxon>Streptophyta</taxon>
        <taxon>Embryophyta</taxon>
        <taxon>Tracheophyta</taxon>
        <taxon>Spermatophyta</taxon>
        <taxon>Magnoliopsida</taxon>
        <taxon>Liliopsida</taxon>
        <taxon>Asparagales</taxon>
        <taxon>Orchidaceae</taxon>
        <taxon>Apostasioideae</taxon>
        <taxon>Apostasia</taxon>
    </lineage>
</organism>
<feature type="compositionally biased region" description="Basic residues" evidence="3">
    <location>
        <begin position="20"/>
        <end position="35"/>
    </location>
</feature>
<dbReference type="Proteomes" id="UP000236161">
    <property type="component" value="Unassembled WGS sequence"/>
</dbReference>
<keyword evidence="5" id="KW-1185">Reference proteome</keyword>
<dbReference type="Gene3D" id="1.25.40.10">
    <property type="entry name" value="Tetratricopeptide repeat domain"/>
    <property type="match status" value="2"/>
</dbReference>
<dbReference type="NCBIfam" id="TIGR00756">
    <property type="entry name" value="PPR"/>
    <property type="match status" value="2"/>
</dbReference>
<dbReference type="GO" id="GO:0009451">
    <property type="term" value="P:RNA modification"/>
    <property type="evidence" value="ECO:0007669"/>
    <property type="project" value="InterPro"/>
</dbReference>
<evidence type="ECO:0000256" key="2">
    <source>
        <dbReference type="PROSITE-ProRule" id="PRU00708"/>
    </source>
</evidence>
<keyword evidence="1" id="KW-0677">Repeat</keyword>
<dbReference type="InterPro" id="IPR046960">
    <property type="entry name" value="PPR_At4g14850-like_plant"/>
</dbReference>
<evidence type="ECO:0000256" key="3">
    <source>
        <dbReference type="SAM" id="MobiDB-lite"/>
    </source>
</evidence>
<dbReference type="GO" id="GO:0016787">
    <property type="term" value="F:hydrolase activity"/>
    <property type="evidence" value="ECO:0007669"/>
    <property type="project" value="UniProtKB-KW"/>
</dbReference>
<protein>
    <submittedName>
        <fullName evidence="4">Pentatricopeptide repeat-containing protein</fullName>
        <ecNumber evidence="4">3.6.4.12</ecNumber>
    </submittedName>
</protein>
<dbReference type="GO" id="GO:0003723">
    <property type="term" value="F:RNA binding"/>
    <property type="evidence" value="ECO:0007669"/>
    <property type="project" value="InterPro"/>
</dbReference>
<feature type="region of interest" description="Disordered" evidence="3">
    <location>
        <begin position="1"/>
        <end position="35"/>
    </location>
</feature>
<feature type="repeat" description="PPR" evidence="2">
    <location>
        <begin position="283"/>
        <end position="313"/>
    </location>
</feature>
<dbReference type="GO" id="GO:0003678">
    <property type="term" value="F:DNA helicase activity"/>
    <property type="evidence" value="ECO:0007669"/>
    <property type="project" value="UniProtKB-EC"/>
</dbReference>
<evidence type="ECO:0000256" key="1">
    <source>
        <dbReference type="ARBA" id="ARBA00022737"/>
    </source>
</evidence>
<evidence type="ECO:0000313" key="5">
    <source>
        <dbReference type="Proteomes" id="UP000236161"/>
    </source>
</evidence>
<dbReference type="PROSITE" id="PS51375">
    <property type="entry name" value="PPR"/>
    <property type="match status" value="2"/>
</dbReference>
<dbReference type="EMBL" id="KZ452102">
    <property type="protein sequence ID" value="PKA48881.1"/>
    <property type="molecule type" value="Genomic_DNA"/>
</dbReference>
<sequence length="447" mass="49092">MSALKQAATLSSSMTTVRKRDCRHHGRRKLSRLRPYRCQAQVQAPQPLPPLLQRPGHCSPPSISAADPELRPSPSETRSSSSSATALDVLRLMDGLQVRLEADTYSSLLRDCAASGDSRQGAAVHAHLKRQSGTLFLRHPSNLPLANRLLHMYAACNQAAAVRQVFDQMRHRDSLSRVIAIAAVSENGGEMEAIRMFVGMHAGREGWWAADSIGFKLMLWTSARAADLGFGQQLHGLAVKFTGCSSFSDHSAPLIKFYAKLWRPDLSLQLMLAASPAFPGVVEEAAWGCIISAYCRGGSFKKAMWVFREMERRRRTNVGRRRRETRIKRRLLATILSTCSSAAAGSVGSYEGGRQLHAHAVKLGVDGDGFVGRGLVVLYSAQGSTAEARRAFDAVGEDDRDVVCWNEMLGCYVRRGGTVEAFRFLNEMYAAGVNPRDSVLMKVWNSA</sequence>
<dbReference type="PANTHER" id="PTHR24015:SF2030">
    <property type="entry name" value="OS07G0244400 PROTEIN"/>
    <property type="match status" value="1"/>
</dbReference>
<dbReference type="OrthoDB" id="1893323at2759"/>
<keyword evidence="4" id="KW-0378">Hydrolase</keyword>
<feature type="region of interest" description="Disordered" evidence="3">
    <location>
        <begin position="47"/>
        <end position="83"/>
    </location>
</feature>
<dbReference type="InterPro" id="IPR011990">
    <property type="entry name" value="TPR-like_helical_dom_sf"/>
</dbReference>
<reference evidence="4 5" key="1">
    <citation type="journal article" date="2017" name="Nature">
        <title>The Apostasia genome and the evolution of orchids.</title>
        <authorList>
            <person name="Zhang G.Q."/>
            <person name="Liu K.W."/>
            <person name="Li Z."/>
            <person name="Lohaus R."/>
            <person name="Hsiao Y.Y."/>
            <person name="Niu S.C."/>
            <person name="Wang J.Y."/>
            <person name="Lin Y.C."/>
            <person name="Xu Q."/>
            <person name="Chen L.J."/>
            <person name="Yoshida K."/>
            <person name="Fujiwara S."/>
            <person name="Wang Z.W."/>
            <person name="Zhang Y.Q."/>
            <person name="Mitsuda N."/>
            <person name="Wang M."/>
            <person name="Liu G.H."/>
            <person name="Pecoraro L."/>
            <person name="Huang H.X."/>
            <person name="Xiao X.J."/>
            <person name="Lin M."/>
            <person name="Wu X.Y."/>
            <person name="Wu W.L."/>
            <person name="Chen Y.Y."/>
            <person name="Chang S.B."/>
            <person name="Sakamoto S."/>
            <person name="Ohme-Takagi M."/>
            <person name="Yagi M."/>
            <person name="Zeng S.J."/>
            <person name="Shen C.Y."/>
            <person name="Yeh C.M."/>
            <person name="Luo Y.B."/>
            <person name="Tsai W.C."/>
            <person name="Van de Peer Y."/>
            <person name="Liu Z.J."/>
        </authorList>
    </citation>
    <scope>NUCLEOTIDE SEQUENCE [LARGE SCALE GENOMIC DNA]</scope>
    <source>
        <strain evidence="5">cv. Shenzhen</strain>
        <tissue evidence="4">Stem</tissue>
    </source>
</reference>
<feature type="compositionally biased region" description="Low complexity" evidence="3">
    <location>
        <begin position="72"/>
        <end position="83"/>
    </location>
</feature>
<dbReference type="PANTHER" id="PTHR24015">
    <property type="entry name" value="OS07G0578800 PROTEIN-RELATED"/>
    <property type="match status" value="1"/>
</dbReference>
<accession>A0A2I0A008</accession>
<dbReference type="AlphaFoldDB" id="A0A2I0A008"/>
<dbReference type="InterPro" id="IPR002885">
    <property type="entry name" value="PPR_rpt"/>
</dbReference>
<evidence type="ECO:0000313" key="4">
    <source>
        <dbReference type="EMBL" id="PKA48881.1"/>
    </source>
</evidence>